<reference evidence="1" key="1">
    <citation type="journal article" date="2012" name="Proc. Natl. Acad. Sci. U.S.A.">
        <title>Influence of cobalamin scarcity on diatom molecular physiology and identification of a cobalamin acquisition protein.</title>
        <authorList>
            <person name="Bertrand E.M."/>
            <person name="Allen A.E."/>
            <person name="Dupont C.L."/>
            <person name="Norden-Krichmar T.M."/>
            <person name="Bai J."/>
            <person name="Valas R.E."/>
            <person name="Saito M.A."/>
        </authorList>
    </citation>
    <scope>NUCLEOTIDE SEQUENCE</scope>
</reference>
<evidence type="ECO:0000313" key="1">
    <source>
        <dbReference type="EMBL" id="AGG56721.1"/>
    </source>
</evidence>
<feature type="non-terminal residue" evidence="1">
    <location>
        <position position="120"/>
    </location>
</feature>
<gene>
    <name evidence="1" type="primary">CBA1</name>
</gene>
<protein>
    <submittedName>
        <fullName evidence="1">Cobalamin acquisition protein 1</fullName>
    </submittedName>
</protein>
<name>M4MFS8_9EUKA</name>
<dbReference type="EMBL" id="JX042650">
    <property type="protein sequence ID" value="AGG56721.1"/>
    <property type="molecule type" value="mRNA"/>
</dbReference>
<feature type="non-terminal residue" evidence="1">
    <location>
        <position position="1"/>
    </location>
</feature>
<accession>M4MFS8</accession>
<proteinExistence type="evidence at transcript level"/>
<dbReference type="AlphaFoldDB" id="M4MFS8"/>
<organism evidence="1">
    <name type="scientific">uncultured phototrophic eukaryote</name>
    <dbReference type="NCBI Taxonomy" id="172788"/>
    <lineage>
        <taxon>Eukaryota</taxon>
        <taxon>environmental samples</taxon>
    </lineage>
</organism>
<sequence length="120" mass="14007">RHAVKYMNVSELVAFGKDADHWIYPDRNWNATYEQFKDQLDTMKSVVNEEVYDFQGAGPNGWFEQRFAEYYDVLQDFCSVVGTTRSLTGVHWFRNVLRMQWARLVAVARNGLPFGGYGRV</sequence>